<organism evidence="3 4">
    <name type="scientific">Cytospora schulzeri</name>
    <dbReference type="NCBI Taxonomy" id="448051"/>
    <lineage>
        <taxon>Eukaryota</taxon>
        <taxon>Fungi</taxon>
        <taxon>Dikarya</taxon>
        <taxon>Ascomycota</taxon>
        <taxon>Pezizomycotina</taxon>
        <taxon>Sordariomycetes</taxon>
        <taxon>Sordariomycetidae</taxon>
        <taxon>Diaporthales</taxon>
        <taxon>Cytosporaceae</taxon>
        <taxon>Cytospora</taxon>
    </lineage>
</organism>
<feature type="compositionally biased region" description="Low complexity" evidence="1">
    <location>
        <begin position="293"/>
        <end position="309"/>
    </location>
</feature>
<dbReference type="OrthoDB" id="2342176at2759"/>
<dbReference type="PANTHER" id="PTHR36182">
    <property type="entry name" value="PROTEIN, PUTATIVE (AFU_ORTHOLOGUE AFUA_6G10930)-RELATED"/>
    <property type="match status" value="1"/>
</dbReference>
<feature type="chain" id="PRO_5019289354" description="Chitin-binding type-4 domain-containing protein" evidence="2">
    <location>
        <begin position="29"/>
        <end position="401"/>
    </location>
</feature>
<proteinExistence type="predicted"/>
<keyword evidence="2" id="KW-0732">Signal</keyword>
<evidence type="ECO:0008006" key="5">
    <source>
        <dbReference type="Google" id="ProtNLM"/>
    </source>
</evidence>
<sequence>MMMHGSHTTALATAYLAMLLVPVQVTLADNKIQKRHVQMVTPKPYVSAEYGPTNPLSPDGSDYPCKVPKGEKFQVDGSPTEVVIGEDQVVSFDGSAVHGGGSCQFALTEGLEPTADSAWKVIQSIEGGCPKANVAGNLAAGQEPDNYTFSVPDGFEPGDYTFAWTWVNRIAASPEFYMNCAPITVKAAGGSTARVKERRAGRRAAAAASYPDLFLANIGDAGDGCDTSEALAQQLAIEYPYPGDSVSYPDGTDNLFKQPCDGNPRNNGSVASSGGGSGSASSASGKIGGGASSTGSASGATSTGSPSMLGSAAASISASTISSAPQSSATVVASATASASGTSSTASSVGGSCTDGHLKCVGGTQFSTCTGGVWTAPQDLASNATCKEEGESEGLDITNSS</sequence>
<accession>A0A423VIZ5</accession>
<comment type="caution">
    <text evidence="3">The sequence shown here is derived from an EMBL/GenBank/DDBJ whole genome shotgun (WGS) entry which is preliminary data.</text>
</comment>
<keyword evidence="4" id="KW-1185">Reference proteome</keyword>
<evidence type="ECO:0000313" key="4">
    <source>
        <dbReference type="Proteomes" id="UP000283895"/>
    </source>
</evidence>
<reference evidence="3 4" key="1">
    <citation type="submission" date="2015-09" db="EMBL/GenBank/DDBJ databases">
        <title>Host preference determinants of Valsa canker pathogens revealed by comparative genomics.</title>
        <authorList>
            <person name="Yin Z."/>
            <person name="Huang L."/>
        </authorList>
    </citation>
    <scope>NUCLEOTIDE SEQUENCE [LARGE SCALE GENOMIC DNA]</scope>
    <source>
        <strain evidence="3 4">03-1</strain>
    </source>
</reference>
<name>A0A423VIZ5_9PEZI</name>
<dbReference type="EMBL" id="LKEA01000059">
    <property type="protein sequence ID" value="ROV90925.1"/>
    <property type="molecule type" value="Genomic_DNA"/>
</dbReference>
<gene>
    <name evidence="3" type="ORF">VMCG_09968</name>
</gene>
<protein>
    <recommendedName>
        <fullName evidence="5">Chitin-binding type-4 domain-containing protein</fullName>
    </recommendedName>
</protein>
<evidence type="ECO:0000256" key="2">
    <source>
        <dbReference type="SAM" id="SignalP"/>
    </source>
</evidence>
<dbReference type="STRING" id="356882.A0A423VIZ5"/>
<evidence type="ECO:0000313" key="3">
    <source>
        <dbReference type="EMBL" id="ROV90925.1"/>
    </source>
</evidence>
<dbReference type="PANTHER" id="PTHR36182:SF2">
    <property type="entry name" value="LYTIC POLYSACCHARIDE MONOOXYGENASE"/>
    <property type="match status" value="1"/>
</dbReference>
<dbReference type="Proteomes" id="UP000283895">
    <property type="component" value="Unassembled WGS sequence"/>
</dbReference>
<dbReference type="Gene3D" id="2.70.50.70">
    <property type="match status" value="1"/>
</dbReference>
<evidence type="ECO:0000256" key="1">
    <source>
        <dbReference type="SAM" id="MobiDB-lite"/>
    </source>
</evidence>
<feature type="region of interest" description="Disordered" evidence="1">
    <location>
        <begin position="248"/>
        <end position="309"/>
    </location>
</feature>
<feature type="signal peptide" evidence="2">
    <location>
        <begin position="1"/>
        <end position="28"/>
    </location>
</feature>
<dbReference type="AlphaFoldDB" id="A0A423VIZ5"/>